<protein>
    <submittedName>
        <fullName evidence="1">Uncharacterized protein</fullName>
    </submittedName>
</protein>
<gene>
    <name evidence="1" type="ORF">A4U43_C07F27920</name>
</gene>
<organism evidence="1 2">
    <name type="scientific">Asparagus officinalis</name>
    <name type="common">Garden asparagus</name>
    <dbReference type="NCBI Taxonomy" id="4686"/>
    <lineage>
        <taxon>Eukaryota</taxon>
        <taxon>Viridiplantae</taxon>
        <taxon>Streptophyta</taxon>
        <taxon>Embryophyta</taxon>
        <taxon>Tracheophyta</taxon>
        <taxon>Spermatophyta</taxon>
        <taxon>Magnoliopsida</taxon>
        <taxon>Liliopsida</taxon>
        <taxon>Asparagales</taxon>
        <taxon>Asparagaceae</taxon>
        <taxon>Asparagoideae</taxon>
        <taxon>Asparagus</taxon>
    </lineage>
</organism>
<keyword evidence="2" id="KW-1185">Reference proteome</keyword>
<dbReference type="AlphaFoldDB" id="A0A5P1EIK2"/>
<evidence type="ECO:0000313" key="2">
    <source>
        <dbReference type="Proteomes" id="UP000243459"/>
    </source>
</evidence>
<dbReference type="Proteomes" id="UP000243459">
    <property type="component" value="Chromosome 7"/>
</dbReference>
<evidence type="ECO:0000313" key="1">
    <source>
        <dbReference type="EMBL" id="ONK64609.1"/>
    </source>
</evidence>
<sequence length="87" mass="9164">MVNYASSLTLVTISSVLTTDRWNEWSALNGMNHARCVKLTDLPLTAPIAADGWDVAAPPPVGLSAAVPHAGIPAARWEVALVATGWE</sequence>
<accession>A0A5P1EIK2</accession>
<dbReference type="EMBL" id="CM007387">
    <property type="protein sequence ID" value="ONK64609.1"/>
    <property type="molecule type" value="Genomic_DNA"/>
</dbReference>
<dbReference type="Gramene" id="ONK64609">
    <property type="protein sequence ID" value="ONK64609"/>
    <property type="gene ID" value="A4U43_C07F27920"/>
</dbReference>
<proteinExistence type="predicted"/>
<reference evidence="2" key="1">
    <citation type="journal article" date="2017" name="Nat. Commun.">
        <title>The asparagus genome sheds light on the origin and evolution of a young Y chromosome.</title>
        <authorList>
            <person name="Harkess A."/>
            <person name="Zhou J."/>
            <person name="Xu C."/>
            <person name="Bowers J.E."/>
            <person name="Van der Hulst R."/>
            <person name="Ayyampalayam S."/>
            <person name="Mercati F."/>
            <person name="Riccardi P."/>
            <person name="McKain M.R."/>
            <person name="Kakrana A."/>
            <person name="Tang H."/>
            <person name="Ray J."/>
            <person name="Groenendijk J."/>
            <person name="Arikit S."/>
            <person name="Mathioni S.M."/>
            <person name="Nakano M."/>
            <person name="Shan H."/>
            <person name="Telgmann-Rauber A."/>
            <person name="Kanno A."/>
            <person name="Yue Z."/>
            <person name="Chen H."/>
            <person name="Li W."/>
            <person name="Chen Y."/>
            <person name="Xu X."/>
            <person name="Zhang Y."/>
            <person name="Luo S."/>
            <person name="Chen H."/>
            <person name="Gao J."/>
            <person name="Mao Z."/>
            <person name="Pires J.C."/>
            <person name="Luo M."/>
            <person name="Kudrna D."/>
            <person name="Wing R.A."/>
            <person name="Meyers B.C."/>
            <person name="Yi K."/>
            <person name="Kong H."/>
            <person name="Lavrijsen P."/>
            <person name="Sunseri F."/>
            <person name="Falavigna A."/>
            <person name="Ye Y."/>
            <person name="Leebens-Mack J.H."/>
            <person name="Chen G."/>
        </authorList>
    </citation>
    <scope>NUCLEOTIDE SEQUENCE [LARGE SCALE GENOMIC DNA]</scope>
    <source>
        <strain evidence="2">cv. DH0086</strain>
    </source>
</reference>
<name>A0A5P1EIK2_ASPOF</name>